<dbReference type="InterPro" id="IPR000792">
    <property type="entry name" value="Tscrpt_reg_LuxR_C"/>
</dbReference>
<feature type="transmembrane region" description="Helical" evidence="4">
    <location>
        <begin position="145"/>
        <end position="163"/>
    </location>
</feature>
<dbReference type="SUPFAM" id="SSF46894">
    <property type="entry name" value="C-terminal effector domain of the bipartite response regulators"/>
    <property type="match status" value="1"/>
</dbReference>
<feature type="transmembrane region" description="Helical" evidence="4">
    <location>
        <begin position="48"/>
        <end position="67"/>
    </location>
</feature>
<dbReference type="PROSITE" id="PS00622">
    <property type="entry name" value="HTH_LUXR_1"/>
    <property type="match status" value="1"/>
</dbReference>
<evidence type="ECO:0000256" key="4">
    <source>
        <dbReference type="SAM" id="Phobius"/>
    </source>
</evidence>
<protein>
    <recommendedName>
        <fullName evidence="5">HTH luxR-type domain-containing protein</fullName>
    </recommendedName>
</protein>
<keyword evidence="4" id="KW-0472">Membrane</keyword>
<keyword evidence="4" id="KW-1133">Transmembrane helix</keyword>
<keyword evidence="4" id="KW-0812">Transmembrane</keyword>
<evidence type="ECO:0000256" key="2">
    <source>
        <dbReference type="ARBA" id="ARBA00023125"/>
    </source>
</evidence>
<feature type="domain" description="HTH luxR-type" evidence="5">
    <location>
        <begin position="427"/>
        <end position="498"/>
    </location>
</feature>
<feature type="transmembrane region" description="Helical" evidence="4">
    <location>
        <begin position="16"/>
        <end position="36"/>
    </location>
</feature>
<feature type="transmembrane region" description="Helical" evidence="4">
    <location>
        <begin position="254"/>
        <end position="275"/>
    </location>
</feature>
<dbReference type="InterPro" id="IPR016032">
    <property type="entry name" value="Sig_transdc_resp-reg_C-effctor"/>
</dbReference>
<name>A0ABQ4I6X7_9ACTN</name>
<gene>
    <name evidence="6" type="ORF">Vgi01_03390</name>
</gene>
<dbReference type="PANTHER" id="PTHR44688:SF16">
    <property type="entry name" value="DNA-BINDING TRANSCRIPTIONAL ACTIVATOR DEVR_DOSR"/>
    <property type="match status" value="1"/>
</dbReference>
<comment type="caution">
    <text evidence="6">The sequence shown here is derived from an EMBL/GenBank/DDBJ whole genome shotgun (WGS) entry which is preliminary data.</text>
</comment>
<feature type="transmembrane region" description="Helical" evidence="4">
    <location>
        <begin position="183"/>
        <end position="207"/>
    </location>
</feature>
<evidence type="ECO:0000313" key="6">
    <source>
        <dbReference type="EMBL" id="GIJ13655.1"/>
    </source>
</evidence>
<feature type="transmembrane region" description="Helical" evidence="4">
    <location>
        <begin position="79"/>
        <end position="101"/>
    </location>
</feature>
<dbReference type="Gene3D" id="1.10.10.10">
    <property type="entry name" value="Winged helix-like DNA-binding domain superfamily/Winged helix DNA-binding domain"/>
    <property type="match status" value="1"/>
</dbReference>
<proteinExistence type="predicted"/>
<keyword evidence="7" id="KW-1185">Reference proteome</keyword>
<dbReference type="PRINTS" id="PR00038">
    <property type="entry name" value="HTHLUXR"/>
</dbReference>
<dbReference type="SMART" id="SM00421">
    <property type="entry name" value="HTH_LUXR"/>
    <property type="match status" value="1"/>
</dbReference>
<evidence type="ECO:0000256" key="3">
    <source>
        <dbReference type="ARBA" id="ARBA00023163"/>
    </source>
</evidence>
<reference evidence="6 7" key="1">
    <citation type="submission" date="2021-01" db="EMBL/GenBank/DDBJ databases">
        <title>Whole genome shotgun sequence of Verrucosispora gifhornensis NBRC 16317.</title>
        <authorList>
            <person name="Komaki H."/>
            <person name="Tamura T."/>
        </authorList>
    </citation>
    <scope>NUCLEOTIDE SEQUENCE [LARGE SCALE GENOMIC DNA]</scope>
    <source>
        <strain evidence="6 7">NBRC 16317</strain>
    </source>
</reference>
<feature type="transmembrane region" description="Helical" evidence="4">
    <location>
        <begin position="287"/>
        <end position="308"/>
    </location>
</feature>
<feature type="transmembrane region" description="Helical" evidence="4">
    <location>
        <begin position="320"/>
        <end position="343"/>
    </location>
</feature>
<keyword evidence="1" id="KW-0805">Transcription regulation</keyword>
<feature type="transmembrane region" description="Helical" evidence="4">
    <location>
        <begin position="113"/>
        <end position="133"/>
    </location>
</feature>
<evidence type="ECO:0000256" key="1">
    <source>
        <dbReference type="ARBA" id="ARBA00023015"/>
    </source>
</evidence>
<accession>A0ABQ4I6X7</accession>
<dbReference type="Proteomes" id="UP000647860">
    <property type="component" value="Unassembled WGS sequence"/>
</dbReference>
<organism evidence="6 7">
    <name type="scientific">Micromonospora gifhornensis</name>
    <dbReference type="NCBI Taxonomy" id="84594"/>
    <lineage>
        <taxon>Bacteria</taxon>
        <taxon>Bacillati</taxon>
        <taxon>Actinomycetota</taxon>
        <taxon>Actinomycetes</taxon>
        <taxon>Micromonosporales</taxon>
        <taxon>Micromonosporaceae</taxon>
        <taxon>Micromonospora</taxon>
    </lineage>
</organism>
<evidence type="ECO:0000313" key="7">
    <source>
        <dbReference type="Proteomes" id="UP000647860"/>
    </source>
</evidence>
<feature type="transmembrane region" description="Helical" evidence="4">
    <location>
        <begin position="219"/>
        <end position="242"/>
    </location>
</feature>
<dbReference type="Pfam" id="PF00196">
    <property type="entry name" value="GerE"/>
    <property type="match status" value="1"/>
</dbReference>
<keyword evidence="3" id="KW-0804">Transcription</keyword>
<dbReference type="RefSeq" id="WP_239088754.1">
    <property type="nucleotide sequence ID" value="NZ_BAAAGZ010000075.1"/>
</dbReference>
<dbReference type="PANTHER" id="PTHR44688">
    <property type="entry name" value="DNA-BINDING TRANSCRIPTIONAL ACTIVATOR DEVR_DOSR"/>
    <property type="match status" value="1"/>
</dbReference>
<keyword evidence="2" id="KW-0238">DNA-binding</keyword>
<dbReference type="PROSITE" id="PS50043">
    <property type="entry name" value="HTH_LUXR_2"/>
    <property type="match status" value="1"/>
</dbReference>
<dbReference type="InterPro" id="IPR036388">
    <property type="entry name" value="WH-like_DNA-bd_sf"/>
</dbReference>
<dbReference type="EMBL" id="BOPA01000003">
    <property type="protein sequence ID" value="GIJ13655.1"/>
    <property type="molecule type" value="Genomic_DNA"/>
</dbReference>
<evidence type="ECO:0000259" key="5">
    <source>
        <dbReference type="PROSITE" id="PS50043"/>
    </source>
</evidence>
<sequence length="502" mass="48847">MARSTTLVRPAPARQVLPVVAASTAGASVVALAALGAAGHGGYASDPVGAVALAAAATVSTVVAARLGRSGHRAAGRLAAGLAVSLLAYLLLTVLTVAAVATGQPWAAVTVAAWNSAWIPPLALMQLTASAAVRTSGATPWTHRVVGLTLGVVTLVNAVLTTASEPFAGLPTIAGESWRTALAPVGAAVTLLGMGALLLLPVTLWRAALGSHETVRARLGIAAAATTAAPLTVAFCLLLAVARAPGGVEPALGSVAFLVALSGATAFAAGCALAAARGAAEPRQVTVVVRVAGLTAAALIIAGVGTIVAAPGSSLGPTTVALLVSALTVLVGGAAWVATGLLARTLTSPPPSGPVGPETTPRVEATIAPTHVGAPHLLPSDTPPTAEVSAGTTDAVTGPDAAGGSGVVGTADAVAGPTAAGASGGVGLVALGGLTAREREVLAALAEGASNAGIAAQLVVSERTVDAHLRAIFMKLDLTPGGTTNRRVQAARIWLEHSRQRS</sequence>
<dbReference type="CDD" id="cd06170">
    <property type="entry name" value="LuxR_C_like"/>
    <property type="match status" value="1"/>
</dbReference>